<sequence length="391" mass="42689">MPRKILLALLLTVVLALEIGVFWLQSRTPATSSPRPAALQAIRAEVSTGGVRFQGEGWFRVSLFTPAGPLVEEGEGEVFIPYRRAGLIPYRLEAGSASLEGTLRRRPGPATTPLRPKVGARAVRIDTPRQPSLVLHPLDAQLNVAEEPVRMKVFYPDGSQREWVLPVVHQLAWSYFPPGSRKGILKVVVQSGAARGERAEVDVLPGRIRSGVLVLLQPEAATSGRDRWALEVQGLRDEKGNLAPDGLAVSLIGGALENLFLTRSAPQSRLPLSLPLPDRVGSYPLRAWSEGWVSNEATLRARPAVQVAHLPLYWSGNQLHIGPVVDDLGALPDDGTPMRLRVVDPAGRLLLEERIPLASGQALWTPPPLTRPFWLEVELAGQRARLEVPHP</sequence>
<name>A0A7C3HBT3_MEIRU</name>
<reference evidence="1" key="1">
    <citation type="journal article" date="2020" name="mSystems">
        <title>Genome- and Community-Level Interaction Insights into Carbon Utilization and Element Cycling Functions of Hydrothermarchaeota in Hydrothermal Sediment.</title>
        <authorList>
            <person name="Zhou Z."/>
            <person name="Liu Y."/>
            <person name="Xu W."/>
            <person name="Pan J."/>
            <person name="Luo Z.H."/>
            <person name="Li M."/>
        </authorList>
    </citation>
    <scope>NUCLEOTIDE SEQUENCE [LARGE SCALE GENOMIC DNA]</scope>
    <source>
        <strain evidence="1">SpSt-524</strain>
    </source>
</reference>
<protein>
    <submittedName>
        <fullName evidence="1">Uncharacterized protein</fullName>
    </submittedName>
</protein>
<organism evidence="1">
    <name type="scientific">Meiothermus ruber</name>
    <dbReference type="NCBI Taxonomy" id="277"/>
    <lineage>
        <taxon>Bacteria</taxon>
        <taxon>Thermotogati</taxon>
        <taxon>Deinococcota</taxon>
        <taxon>Deinococci</taxon>
        <taxon>Thermales</taxon>
        <taxon>Thermaceae</taxon>
        <taxon>Meiothermus</taxon>
    </lineage>
</organism>
<proteinExistence type="predicted"/>
<dbReference type="AlphaFoldDB" id="A0A7C3HBT3"/>
<gene>
    <name evidence="1" type="ORF">ENS82_02905</name>
</gene>
<accession>A0A7C3HBT3</accession>
<evidence type="ECO:0000313" key="1">
    <source>
        <dbReference type="EMBL" id="HFG19656.1"/>
    </source>
</evidence>
<dbReference type="EMBL" id="DSWI01000009">
    <property type="protein sequence ID" value="HFG19656.1"/>
    <property type="molecule type" value="Genomic_DNA"/>
</dbReference>
<comment type="caution">
    <text evidence="1">The sequence shown here is derived from an EMBL/GenBank/DDBJ whole genome shotgun (WGS) entry which is preliminary data.</text>
</comment>